<dbReference type="EC" id="1.1.1.271" evidence="3 9"/>
<dbReference type="PATRIC" id="fig|270351.10.peg.5472"/>
<dbReference type="HAMAP" id="MF_00956">
    <property type="entry name" value="GDP_fucose_synth"/>
    <property type="match status" value="1"/>
</dbReference>
<feature type="binding site" evidence="9">
    <location>
        <begin position="175"/>
        <end position="178"/>
    </location>
    <ligand>
        <name>NADP(+)</name>
        <dbReference type="ChEBI" id="CHEBI:58349"/>
    </ligand>
</feature>
<keyword evidence="11" id="KW-0614">Plasmid</keyword>
<dbReference type="KEGG" id="maqu:Maq22A_1p30795"/>
<comment type="function">
    <text evidence="9">Catalyzes the two-step NADP-dependent conversion of GDP-4-dehydro-6-deoxy-D-mannose to GDP-fucose, involving an epimerase and a reductase reaction.</text>
</comment>
<dbReference type="GO" id="GO:0050577">
    <property type="term" value="F:GDP-L-fucose synthase activity"/>
    <property type="evidence" value="ECO:0007669"/>
    <property type="project" value="UniProtKB-UniRule"/>
</dbReference>
<feature type="active site" description="Proton donor/acceptor" evidence="9">
    <location>
        <position position="148"/>
    </location>
</feature>
<evidence type="ECO:0000256" key="5">
    <source>
        <dbReference type="ARBA" id="ARBA00023002"/>
    </source>
</evidence>
<reference evidence="12" key="2">
    <citation type="submission" date="2015-01" db="EMBL/GenBank/DDBJ databases">
        <title>Complete genome sequence of Methylobacterium aquaticum strain 22A.</title>
        <authorList>
            <person name="Tani A."/>
            <person name="Ogura Y."/>
            <person name="Hayashi T."/>
        </authorList>
    </citation>
    <scope>NUCLEOTIDE SEQUENCE [LARGE SCALE GENOMIC DNA]</scope>
    <source>
        <strain evidence="12">MA-22A</strain>
        <plasmid evidence="12">Plasmid pMaq22A_1p DNA</plasmid>
    </source>
</reference>
<evidence type="ECO:0000256" key="2">
    <source>
        <dbReference type="ARBA" id="ARBA00005959"/>
    </source>
</evidence>
<dbReference type="OrthoDB" id="9811425at2"/>
<feature type="binding site" evidence="9">
    <location>
        <position position="221"/>
    </location>
    <ligand>
        <name>substrate</name>
    </ligand>
</feature>
<feature type="binding site" evidence="9">
    <location>
        <position position="214"/>
    </location>
    <ligand>
        <name>substrate</name>
    </ligand>
</feature>
<feature type="site" description="Important for catalytic activity" evidence="9">
    <location>
        <position position="121"/>
    </location>
</feature>
<evidence type="ECO:0000256" key="7">
    <source>
        <dbReference type="ARBA" id="ARBA00023268"/>
    </source>
</evidence>
<feature type="domain" description="NAD-dependent epimerase/dehydratase" evidence="10">
    <location>
        <begin position="20"/>
        <end position="249"/>
    </location>
</feature>
<reference evidence="11 12" key="1">
    <citation type="journal article" date="2015" name="Genome Announc.">
        <title>Complete Genome Sequence of Methylobacterium aquaticum Strain 22A, Isolated from Racomitrium japonicum Moss.</title>
        <authorList>
            <person name="Tani A."/>
            <person name="Ogura Y."/>
            <person name="Hayashi T."/>
            <person name="Kimbara K."/>
        </authorList>
    </citation>
    <scope>NUCLEOTIDE SEQUENCE [LARGE SCALE GENOMIC DNA]</scope>
    <source>
        <strain evidence="11 12">MA-22A</strain>
        <plasmid evidence="12">Plasmid pMaq22A_1p DNA</plasmid>
    </source>
</reference>
<dbReference type="UniPathway" id="UPA00128">
    <property type="reaction ID" value="UER00191"/>
</dbReference>
<keyword evidence="6 9" id="KW-0413">Isomerase</keyword>
<feature type="binding site" evidence="9">
    <location>
        <position position="191"/>
    </location>
    <ligand>
        <name>NADP(+)</name>
        <dbReference type="ChEBI" id="CHEBI:58349"/>
    </ligand>
</feature>
<dbReference type="RefSeq" id="WP_060849753.1">
    <property type="nucleotide sequence ID" value="NZ_AP014705.1"/>
</dbReference>
<keyword evidence="4 9" id="KW-0521">NADP</keyword>
<dbReference type="Gene3D" id="3.40.50.720">
    <property type="entry name" value="NAD(P)-binding Rossmann-like Domain"/>
    <property type="match status" value="1"/>
</dbReference>
<evidence type="ECO:0000256" key="9">
    <source>
        <dbReference type="HAMAP-Rule" id="MF_00956"/>
    </source>
</evidence>
<feature type="binding site" evidence="9">
    <location>
        <position position="281"/>
    </location>
    <ligand>
        <name>substrate</name>
    </ligand>
</feature>
<evidence type="ECO:0000256" key="8">
    <source>
        <dbReference type="ARBA" id="ARBA00051935"/>
    </source>
</evidence>
<dbReference type="GO" id="GO:0070401">
    <property type="term" value="F:NADP+ binding"/>
    <property type="evidence" value="ECO:0007669"/>
    <property type="project" value="UniProtKB-UniRule"/>
</dbReference>
<evidence type="ECO:0000313" key="12">
    <source>
        <dbReference type="Proteomes" id="UP000061432"/>
    </source>
</evidence>
<sequence>MPSETTPSEILYPLAGKRVWVAGHRGMVGSAVVRRLAGEGCEVLTADRRTVDLTRQAETEAWMAAARPDAVVMAAARVGGILANATYPADFLYDNLMIEANVVEAARRTGVEKLLFLGSSCIYPKFAPQPIAEDALLTGPLEPTNEWYAVAKIAGIKLAEAYRRQHGCDFISAMPTNLYGPEDNFDLAGSHVLPALIRKAHEAKRRGDDELVIWGTGTPRREFLHVDDCADALVFLLQRYTGEAHVNVGSGTDIAIYDLAEMVAEVVGFRGRIARDTSKPDGTPRKLMSAERLRAMGWSPRIPLPEGIRAVYDWFLQNWTETRA</sequence>
<dbReference type="InterPro" id="IPR001509">
    <property type="entry name" value="Epimerase_deHydtase"/>
</dbReference>
<evidence type="ECO:0000313" key="11">
    <source>
        <dbReference type="EMBL" id="BAQ48508.1"/>
    </source>
</evidence>
<dbReference type="GO" id="GO:0042351">
    <property type="term" value="P:'de novo' GDP-L-fucose biosynthetic process"/>
    <property type="evidence" value="ECO:0007669"/>
    <property type="project" value="UniProtKB-UniRule"/>
</dbReference>
<evidence type="ECO:0000256" key="1">
    <source>
        <dbReference type="ARBA" id="ARBA00004883"/>
    </source>
</evidence>
<proteinExistence type="inferred from homology"/>
<keyword evidence="5 9" id="KW-0560">Oxidoreductase</keyword>
<dbReference type="EMBL" id="AP014705">
    <property type="protein sequence ID" value="BAQ48508.1"/>
    <property type="molecule type" value="Genomic_DNA"/>
</dbReference>
<feature type="binding site" evidence="9">
    <location>
        <begin position="23"/>
        <end position="29"/>
    </location>
    <ligand>
        <name>NADP(+)</name>
        <dbReference type="ChEBI" id="CHEBI:58349"/>
    </ligand>
</feature>
<dbReference type="Proteomes" id="UP000061432">
    <property type="component" value="Plasmid pMaq22A_1p"/>
</dbReference>
<name>A0A0C6FJ06_9HYPH</name>
<comment type="similarity">
    <text evidence="2 9">Belongs to the NAD(P)-dependent epimerase/dehydratase family. Fucose synthase subfamily.</text>
</comment>
<geneLocation type="plasmid" evidence="12">
    <name>pMaq22A_1p DNA</name>
</geneLocation>
<dbReference type="InterPro" id="IPR028614">
    <property type="entry name" value="GDP_fucose/colitose_synth"/>
</dbReference>
<keyword evidence="7 9" id="KW-0511">Multifunctional enzyme</keyword>
<protein>
    <recommendedName>
        <fullName evidence="3 9">GDP-L-fucose synthase</fullName>
        <ecNumber evidence="3 9">1.1.1.271</ecNumber>
    </recommendedName>
    <alternativeName>
        <fullName evidence="9">GDP-4-keto-6-deoxy-D-mannose-3,5-epimerase-4-reductase</fullName>
    </alternativeName>
</protein>
<feature type="binding site" evidence="9">
    <location>
        <position position="199"/>
    </location>
    <ligand>
        <name>substrate</name>
    </ligand>
</feature>
<dbReference type="Pfam" id="PF01370">
    <property type="entry name" value="Epimerase"/>
    <property type="match status" value="1"/>
</dbReference>
<dbReference type="PANTHER" id="PTHR43238">
    <property type="entry name" value="GDP-L-FUCOSE SYNTHASE"/>
    <property type="match status" value="1"/>
</dbReference>
<dbReference type="InterPro" id="IPR036291">
    <property type="entry name" value="NAD(P)-bd_dom_sf"/>
</dbReference>
<gene>
    <name evidence="11" type="primary">wcaG</name>
    <name evidence="9" type="synonym">fcl</name>
    <name evidence="11" type="ORF">Maq22A_1p30795</name>
</gene>
<evidence type="ECO:0000256" key="3">
    <source>
        <dbReference type="ARBA" id="ARBA00012371"/>
    </source>
</evidence>
<dbReference type="FunFam" id="3.40.50.720:FF:000101">
    <property type="entry name" value="GDP-L-fucose synthase"/>
    <property type="match status" value="1"/>
</dbReference>
<evidence type="ECO:0000259" key="10">
    <source>
        <dbReference type="Pfam" id="PF01370"/>
    </source>
</evidence>
<dbReference type="GO" id="GO:0016853">
    <property type="term" value="F:isomerase activity"/>
    <property type="evidence" value="ECO:0007669"/>
    <property type="project" value="UniProtKB-KW"/>
</dbReference>
<evidence type="ECO:0000256" key="6">
    <source>
        <dbReference type="ARBA" id="ARBA00023235"/>
    </source>
</evidence>
<dbReference type="Gene3D" id="3.90.25.10">
    <property type="entry name" value="UDP-galactose 4-epimerase, domain 1"/>
    <property type="match status" value="1"/>
</dbReference>
<dbReference type="AlphaFoldDB" id="A0A0C6FJ06"/>
<accession>A0A0C6FJ06</accession>
<dbReference type="SUPFAM" id="SSF51735">
    <property type="entry name" value="NAD(P)-binding Rossmann-fold domains"/>
    <property type="match status" value="1"/>
</dbReference>
<dbReference type="PANTHER" id="PTHR43238:SF1">
    <property type="entry name" value="GDP-L-FUCOSE SYNTHASE"/>
    <property type="match status" value="1"/>
</dbReference>
<feature type="binding site" evidence="9">
    <location>
        <position position="152"/>
    </location>
    <ligand>
        <name>NADP(+)</name>
        <dbReference type="ChEBI" id="CHEBI:58349"/>
    </ligand>
</feature>
<evidence type="ECO:0000256" key="4">
    <source>
        <dbReference type="ARBA" id="ARBA00022857"/>
    </source>
</evidence>
<comment type="catalytic activity">
    <reaction evidence="8 9">
        <text>GDP-beta-L-fucose + NADP(+) = GDP-4-dehydro-alpha-D-rhamnose + NADPH + H(+)</text>
        <dbReference type="Rhea" id="RHEA:18885"/>
        <dbReference type="ChEBI" id="CHEBI:15378"/>
        <dbReference type="ChEBI" id="CHEBI:57273"/>
        <dbReference type="ChEBI" id="CHEBI:57783"/>
        <dbReference type="ChEBI" id="CHEBI:57964"/>
        <dbReference type="ChEBI" id="CHEBI:58349"/>
        <dbReference type="EC" id="1.1.1.271"/>
    </reaction>
</comment>
<dbReference type="CDD" id="cd05239">
    <property type="entry name" value="GDP_FS_SDR_e"/>
    <property type="match status" value="1"/>
</dbReference>
<comment type="pathway">
    <text evidence="1 9">Nucleotide-sugar biosynthesis; GDP-L-fucose biosynthesis via de novo pathway; GDP-L-fucose from GDP-alpha-D-mannose: step 2/2.</text>
</comment>
<feature type="site" description="Important for catalytic activity" evidence="9">
    <location>
        <position position="119"/>
    </location>
</feature>
<organism evidence="11 12">
    <name type="scientific">Methylobacterium aquaticum</name>
    <dbReference type="NCBI Taxonomy" id="270351"/>
    <lineage>
        <taxon>Bacteria</taxon>
        <taxon>Pseudomonadati</taxon>
        <taxon>Pseudomonadota</taxon>
        <taxon>Alphaproteobacteria</taxon>
        <taxon>Hyphomicrobiales</taxon>
        <taxon>Methylobacteriaceae</taxon>
        <taxon>Methylobacterium</taxon>
    </lineage>
</organism>
<feature type="binding site" evidence="9">
    <location>
        <begin position="117"/>
        <end position="120"/>
    </location>
    <ligand>
        <name>NADP(+)</name>
        <dbReference type="ChEBI" id="CHEBI:58349"/>
    </ligand>
</feature>